<reference evidence="1" key="1">
    <citation type="submission" date="2018-01" db="EMBL/GenBank/DDBJ databases">
        <authorList>
            <person name="Regsiter A."/>
            <person name="William W."/>
        </authorList>
    </citation>
    <scope>NUCLEOTIDE SEQUENCE</scope>
    <source>
        <strain evidence="1">TRIP AH-1</strain>
    </source>
</reference>
<evidence type="ECO:0000313" key="1">
    <source>
        <dbReference type="EMBL" id="SPD73290.1"/>
    </source>
</evidence>
<organism evidence="1">
    <name type="scientific">uncultured Desulfobacterium sp</name>
    <dbReference type="NCBI Taxonomy" id="201089"/>
    <lineage>
        <taxon>Bacteria</taxon>
        <taxon>Pseudomonadati</taxon>
        <taxon>Thermodesulfobacteriota</taxon>
        <taxon>Desulfobacteria</taxon>
        <taxon>Desulfobacterales</taxon>
        <taxon>Desulfobacteriaceae</taxon>
        <taxon>Desulfobacterium</taxon>
        <taxon>environmental samples</taxon>
    </lineage>
</organism>
<protein>
    <submittedName>
        <fullName evidence="1">Uncharacterized protein</fullName>
    </submittedName>
</protein>
<sequence length="54" mass="6180">MAKFRMDQNIVFKDKISLQMYGFFQSACGFSKFFGNIEDLTSNRGRVLGPFFSG</sequence>
<name>A0A445MUX7_9BACT</name>
<dbReference type="AlphaFoldDB" id="A0A445MUX7"/>
<dbReference type="EMBL" id="OJIN01000088">
    <property type="protein sequence ID" value="SPD73290.1"/>
    <property type="molecule type" value="Genomic_DNA"/>
</dbReference>
<accession>A0A445MUX7</accession>
<proteinExistence type="predicted"/>
<gene>
    <name evidence="1" type="ORF">PITCH_A1780009</name>
</gene>